<dbReference type="InterPro" id="IPR050469">
    <property type="entry name" value="Diguanylate_Cyclase"/>
</dbReference>
<gene>
    <name evidence="5" type="ORF">HOC_11233</name>
</gene>
<keyword evidence="3" id="KW-0472">Membrane</keyword>
<feature type="transmembrane region" description="Helical" evidence="3">
    <location>
        <begin position="12"/>
        <end position="34"/>
    </location>
</feature>
<dbReference type="InterPro" id="IPR000160">
    <property type="entry name" value="GGDEF_dom"/>
</dbReference>
<dbReference type="InterPro" id="IPR043128">
    <property type="entry name" value="Rev_trsase/Diguanyl_cyclase"/>
</dbReference>
<dbReference type="GO" id="GO:0052621">
    <property type="term" value="F:diguanylate cyclase activity"/>
    <property type="evidence" value="ECO:0007669"/>
    <property type="project" value="UniProtKB-EC"/>
</dbReference>
<dbReference type="Proteomes" id="UP000024942">
    <property type="component" value="Unassembled WGS sequence"/>
</dbReference>
<dbReference type="PATRIC" id="fig|1280953.3.peg.2266"/>
<evidence type="ECO:0000256" key="2">
    <source>
        <dbReference type="ARBA" id="ARBA00034247"/>
    </source>
</evidence>
<dbReference type="RefSeq" id="WP_051624786.1">
    <property type="nucleotide sequence ID" value="NZ_ARYL01000015.1"/>
</dbReference>
<evidence type="ECO:0000313" key="5">
    <source>
        <dbReference type="EMBL" id="KDA02329.1"/>
    </source>
</evidence>
<dbReference type="CDD" id="cd01949">
    <property type="entry name" value="GGDEF"/>
    <property type="match status" value="1"/>
</dbReference>
<dbReference type="Pfam" id="PF00990">
    <property type="entry name" value="GGDEF"/>
    <property type="match status" value="1"/>
</dbReference>
<evidence type="ECO:0000259" key="4">
    <source>
        <dbReference type="PROSITE" id="PS50887"/>
    </source>
</evidence>
<keyword evidence="3" id="KW-1133">Transmembrane helix</keyword>
<evidence type="ECO:0000313" key="6">
    <source>
        <dbReference type="Proteomes" id="UP000024942"/>
    </source>
</evidence>
<evidence type="ECO:0000256" key="1">
    <source>
        <dbReference type="ARBA" id="ARBA00012528"/>
    </source>
</evidence>
<protein>
    <recommendedName>
        <fullName evidence="1">diguanylate cyclase</fullName>
        <ecNumber evidence="1">2.7.7.65</ecNumber>
    </recommendedName>
</protein>
<keyword evidence="6" id="KW-1185">Reference proteome</keyword>
<comment type="caution">
    <text evidence="5">The sequence shown here is derived from an EMBL/GenBank/DDBJ whole genome shotgun (WGS) entry which is preliminary data.</text>
</comment>
<dbReference type="SMART" id="SM00267">
    <property type="entry name" value="GGDEF"/>
    <property type="match status" value="1"/>
</dbReference>
<dbReference type="EC" id="2.7.7.65" evidence="1"/>
<sequence length="252" mass="28175">MPISNRSRDVFDSLLFFAFVAITALCLSFTFSMLMYQLGVPTNPRAFVLTNLLISACVALPTGVIASQHEFRLKHYQRRLEALAATDPLTGLYNRRFFKQALEDEIQRMRRTHETAGLVLFDLDHFKRVNDRFGHKSGDLVLQEVAAAAFAELRGPFDRLGRWGGEEFVILLSNVTLEQSALVCERIRERIASLHLECKGEAFSITASFGTCLMKPGAQIDMVLETADAALFQSKNGGRNKVTSRRAVELAA</sequence>
<dbReference type="NCBIfam" id="TIGR00254">
    <property type="entry name" value="GGDEF"/>
    <property type="match status" value="1"/>
</dbReference>
<dbReference type="STRING" id="1280953.HOC_11233"/>
<proteinExistence type="predicted"/>
<keyword evidence="3" id="KW-0812">Transmembrane</keyword>
<dbReference type="EMBL" id="ARYL01000015">
    <property type="protein sequence ID" value="KDA02329.1"/>
    <property type="molecule type" value="Genomic_DNA"/>
</dbReference>
<evidence type="ECO:0000256" key="3">
    <source>
        <dbReference type="SAM" id="Phobius"/>
    </source>
</evidence>
<organism evidence="5 6">
    <name type="scientific">Hyphomonas oceanitis SCH89</name>
    <dbReference type="NCBI Taxonomy" id="1280953"/>
    <lineage>
        <taxon>Bacteria</taxon>
        <taxon>Pseudomonadati</taxon>
        <taxon>Pseudomonadota</taxon>
        <taxon>Alphaproteobacteria</taxon>
        <taxon>Hyphomonadales</taxon>
        <taxon>Hyphomonadaceae</taxon>
        <taxon>Hyphomonas</taxon>
    </lineage>
</organism>
<dbReference type="eggNOG" id="COG3706">
    <property type="taxonomic scope" value="Bacteria"/>
</dbReference>
<dbReference type="PROSITE" id="PS50887">
    <property type="entry name" value="GGDEF"/>
    <property type="match status" value="1"/>
</dbReference>
<dbReference type="SUPFAM" id="SSF55073">
    <property type="entry name" value="Nucleotide cyclase"/>
    <property type="match status" value="1"/>
</dbReference>
<dbReference type="Gene3D" id="3.30.70.270">
    <property type="match status" value="1"/>
</dbReference>
<dbReference type="PANTHER" id="PTHR45138:SF9">
    <property type="entry name" value="DIGUANYLATE CYCLASE DGCM-RELATED"/>
    <property type="match status" value="1"/>
</dbReference>
<comment type="catalytic activity">
    <reaction evidence="2">
        <text>2 GTP = 3',3'-c-di-GMP + 2 diphosphate</text>
        <dbReference type="Rhea" id="RHEA:24898"/>
        <dbReference type="ChEBI" id="CHEBI:33019"/>
        <dbReference type="ChEBI" id="CHEBI:37565"/>
        <dbReference type="ChEBI" id="CHEBI:58805"/>
        <dbReference type="EC" id="2.7.7.65"/>
    </reaction>
</comment>
<feature type="domain" description="GGDEF" evidence="4">
    <location>
        <begin position="114"/>
        <end position="247"/>
    </location>
</feature>
<name>A0A059G6H4_9PROT</name>
<dbReference type="InterPro" id="IPR029787">
    <property type="entry name" value="Nucleotide_cyclase"/>
</dbReference>
<reference evidence="5 6" key="1">
    <citation type="journal article" date="2014" name="Antonie Van Leeuwenhoek">
        <title>Hyphomonas beringensis sp. nov. and Hyphomonas chukchiensis sp. nov., isolated from surface seawater of the Bering Sea and Chukchi Sea.</title>
        <authorList>
            <person name="Li C."/>
            <person name="Lai Q."/>
            <person name="Li G."/>
            <person name="Dong C."/>
            <person name="Wang J."/>
            <person name="Liao Y."/>
            <person name="Shao Z."/>
        </authorList>
    </citation>
    <scope>NUCLEOTIDE SEQUENCE [LARGE SCALE GENOMIC DNA]</scope>
    <source>
        <strain evidence="5 6">SCH89</strain>
    </source>
</reference>
<dbReference type="AlphaFoldDB" id="A0A059G6H4"/>
<accession>A0A059G6H4</accession>
<feature type="transmembrane region" description="Helical" evidence="3">
    <location>
        <begin position="46"/>
        <end position="66"/>
    </location>
</feature>
<dbReference type="OrthoDB" id="9812260at2"/>
<dbReference type="FunFam" id="3.30.70.270:FF:000001">
    <property type="entry name" value="Diguanylate cyclase domain protein"/>
    <property type="match status" value="1"/>
</dbReference>
<dbReference type="PANTHER" id="PTHR45138">
    <property type="entry name" value="REGULATORY COMPONENTS OF SENSORY TRANSDUCTION SYSTEM"/>
    <property type="match status" value="1"/>
</dbReference>